<dbReference type="InterPro" id="IPR014044">
    <property type="entry name" value="CAP_dom"/>
</dbReference>
<dbReference type="InterPro" id="IPR035940">
    <property type="entry name" value="CAP_sf"/>
</dbReference>
<proteinExistence type="predicted"/>
<dbReference type="Pfam" id="PF00188">
    <property type="entry name" value="CAP"/>
    <property type="match status" value="1"/>
</dbReference>
<dbReference type="PANTHER" id="PTHR31157:SF1">
    <property type="entry name" value="SCP DOMAIN-CONTAINING PROTEIN"/>
    <property type="match status" value="1"/>
</dbReference>
<reference evidence="3 4" key="1">
    <citation type="submission" date="2018-06" db="EMBL/GenBank/DDBJ databases">
        <authorList>
            <consortium name="Pathogen Informatics"/>
            <person name="Doyle S."/>
        </authorList>
    </citation>
    <scope>NUCLEOTIDE SEQUENCE [LARGE SCALE GENOMIC DNA]</scope>
    <source>
        <strain evidence="3 4">NCTC13315</strain>
    </source>
</reference>
<evidence type="ECO:0000259" key="2">
    <source>
        <dbReference type="Pfam" id="PF00188"/>
    </source>
</evidence>
<dbReference type="CDD" id="cd05379">
    <property type="entry name" value="CAP_bacterial"/>
    <property type="match status" value="1"/>
</dbReference>
<accession>A0A378I430</accession>
<dbReference type="PROSITE" id="PS51257">
    <property type="entry name" value="PROKAR_LIPOPROTEIN"/>
    <property type="match status" value="1"/>
</dbReference>
<gene>
    <name evidence="3" type="ORF">NCTC13315_01994</name>
</gene>
<name>A0A378I430_9GAMM</name>
<dbReference type="EMBL" id="UGNV01000001">
    <property type="protein sequence ID" value="STX29451.1"/>
    <property type="molecule type" value="Genomic_DNA"/>
</dbReference>
<keyword evidence="1" id="KW-0732">Signal</keyword>
<dbReference type="Proteomes" id="UP000254968">
    <property type="component" value="Unassembled WGS sequence"/>
</dbReference>
<dbReference type="OrthoDB" id="68195at2"/>
<dbReference type="PANTHER" id="PTHR31157">
    <property type="entry name" value="SCP DOMAIN-CONTAINING PROTEIN"/>
    <property type="match status" value="1"/>
</dbReference>
<dbReference type="RefSeq" id="WP_115303123.1">
    <property type="nucleotide sequence ID" value="NZ_CAAAHO010000002.1"/>
</dbReference>
<dbReference type="Gene3D" id="3.40.33.10">
    <property type="entry name" value="CAP"/>
    <property type="match status" value="1"/>
</dbReference>
<protein>
    <submittedName>
        <fullName evidence="3">Putative transporter</fullName>
    </submittedName>
</protein>
<feature type="signal peptide" evidence="1">
    <location>
        <begin position="1"/>
        <end position="24"/>
    </location>
</feature>
<evidence type="ECO:0000313" key="4">
    <source>
        <dbReference type="Proteomes" id="UP000254968"/>
    </source>
</evidence>
<organism evidence="3 4">
    <name type="scientific">Legionella beliardensis</name>
    <dbReference type="NCBI Taxonomy" id="91822"/>
    <lineage>
        <taxon>Bacteria</taxon>
        <taxon>Pseudomonadati</taxon>
        <taxon>Pseudomonadota</taxon>
        <taxon>Gammaproteobacteria</taxon>
        <taxon>Legionellales</taxon>
        <taxon>Legionellaceae</taxon>
        <taxon>Legionella</taxon>
    </lineage>
</organism>
<dbReference type="AlphaFoldDB" id="A0A378I430"/>
<sequence length="161" mass="18187">MKNNLIVINSLIFLVIASCFQAGAHAQTAALESKTYQMQQDILLYINQYRIKHGRSALQMNNAISKEATLHSQDMAAHRVPFGHQGFAKRIKNLYAVIKQAHSGAENVAYNYKNAEIVVREWIKSPGHKKNIMGNYNLTGIGIAYDKKGKIYYTQIFIRTA</sequence>
<dbReference type="SUPFAM" id="SSF55797">
    <property type="entry name" value="PR-1-like"/>
    <property type="match status" value="1"/>
</dbReference>
<feature type="domain" description="SCP" evidence="2">
    <location>
        <begin position="45"/>
        <end position="157"/>
    </location>
</feature>
<evidence type="ECO:0000313" key="3">
    <source>
        <dbReference type="EMBL" id="STX29451.1"/>
    </source>
</evidence>
<evidence type="ECO:0000256" key="1">
    <source>
        <dbReference type="SAM" id="SignalP"/>
    </source>
</evidence>
<keyword evidence="4" id="KW-1185">Reference proteome</keyword>
<feature type="chain" id="PRO_5016953528" evidence="1">
    <location>
        <begin position="25"/>
        <end position="161"/>
    </location>
</feature>